<keyword evidence="2" id="KW-1185">Reference proteome</keyword>
<dbReference type="Proteomes" id="UP000054653">
    <property type="component" value="Unassembled WGS sequence"/>
</dbReference>
<gene>
    <name evidence="1" type="ORF">T03_8129</name>
</gene>
<name>A0A0V1D0H2_TRIBR</name>
<comment type="caution">
    <text evidence="1">The sequence shown here is derived from an EMBL/GenBank/DDBJ whole genome shotgun (WGS) entry which is preliminary data.</text>
</comment>
<sequence length="148" mass="16425">MVHCAGTNDHLNATHRKLLELEGISILPPEAESGQTEMKRQFKEFLFFDGIRYFVGLLWKSGMASLPNNYGTAIRLLRSTGIEYAGEDVVPAPSRGVPAREFVKVYCSPDGLLNSDAGESSFEELSVPLLQSFYDWVLSVQSPDPNEL</sequence>
<evidence type="ECO:0000313" key="1">
    <source>
        <dbReference type="EMBL" id="KRY55006.1"/>
    </source>
</evidence>
<evidence type="ECO:0000313" key="2">
    <source>
        <dbReference type="Proteomes" id="UP000054653"/>
    </source>
</evidence>
<dbReference type="OrthoDB" id="6434680at2759"/>
<proteinExistence type="predicted"/>
<protein>
    <submittedName>
        <fullName evidence="1">Uncharacterized protein</fullName>
    </submittedName>
</protein>
<organism evidence="1 2">
    <name type="scientific">Trichinella britovi</name>
    <name type="common">Parasitic roundworm</name>
    <dbReference type="NCBI Taxonomy" id="45882"/>
    <lineage>
        <taxon>Eukaryota</taxon>
        <taxon>Metazoa</taxon>
        <taxon>Ecdysozoa</taxon>
        <taxon>Nematoda</taxon>
        <taxon>Enoplea</taxon>
        <taxon>Dorylaimia</taxon>
        <taxon>Trichinellida</taxon>
        <taxon>Trichinellidae</taxon>
        <taxon>Trichinella</taxon>
    </lineage>
</organism>
<reference evidence="1 2" key="1">
    <citation type="submission" date="2015-01" db="EMBL/GenBank/DDBJ databases">
        <title>Evolution of Trichinella species and genotypes.</title>
        <authorList>
            <person name="Korhonen P.K."/>
            <person name="Edoardo P."/>
            <person name="Giuseppe L.R."/>
            <person name="Gasser R.B."/>
        </authorList>
    </citation>
    <scope>NUCLEOTIDE SEQUENCE [LARGE SCALE GENOMIC DNA]</scope>
    <source>
        <strain evidence="1">ISS120</strain>
    </source>
</reference>
<dbReference type="EMBL" id="JYDI01000061">
    <property type="protein sequence ID" value="KRY55006.1"/>
    <property type="molecule type" value="Genomic_DNA"/>
</dbReference>
<accession>A0A0V1D0H2</accession>
<dbReference type="AlphaFoldDB" id="A0A0V1D0H2"/>